<protein>
    <submittedName>
        <fullName evidence="2">Uncharacterized protein</fullName>
    </submittedName>
</protein>
<dbReference type="AlphaFoldDB" id="A0A8K0DRF0"/>
<proteinExistence type="predicted"/>
<evidence type="ECO:0000313" key="3">
    <source>
        <dbReference type="Proteomes" id="UP000796880"/>
    </source>
</evidence>
<comment type="caution">
    <text evidence="2">The sequence shown here is derived from an EMBL/GenBank/DDBJ whole genome shotgun (WGS) entry which is preliminary data.</text>
</comment>
<name>A0A8K0DRF0_9ROSA</name>
<keyword evidence="3" id="KW-1185">Reference proteome</keyword>
<accession>A0A8K0DRF0</accession>
<feature type="region of interest" description="Disordered" evidence="1">
    <location>
        <begin position="93"/>
        <end position="124"/>
    </location>
</feature>
<sequence length="124" mass="14272">MVQGEPSHRRTAHTPASSSRVKYKEIRGSEDALQQELERKKLEVAKFFSGFTIVVPLLDKQVWYHDPGEQAALNDHLNHIGVEIPCVVETCLEEEEDPEEKEDLKKEDDPEEEEEDPEEFPTDV</sequence>
<reference evidence="2" key="1">
    <citation type="submission" date="2020-03" db="EMBL/GenBank/DDBJ databases">
        <title>A high-quality chromosome-level genome assembly of a woody plant with both climbing and erect habits, Rhamnella rubrinervis.</title>
        <authorList>
            <person name="Lu Z."/>
            <person name="Yang Y."/>
            <person name="Zhu X."/>
            <person name="Sun Y."/>
        </authorList>
    </citation>
    <scope>NUCLEOTIDE SEQUENCE</scope>
    <source>
        <strain evidence="2">BYM</strain>
        <tissue evidence="2">Leaf</tissue>
    </source>
</reference>
<dbReference type="EMBL" id="VOIH02000011">
    <property type="protein sequence ID" value="KAF3433456.1"/>
    <property type="molecule type" value="Genomic_DNA"/>
</dbReference>
<feature type="region of interest" description="Disordered" evidence="1">
    <location>
        <begin position="1"/>
        <end position="27"/>
    </location>
</feature>
<organism evidence="2 3">
    <name type="scientific">Rhamnella rubrinervis</name>
    <dbReference type="NCBI Taxonomy" id="2594499"/>
    <lineage>
        <taxon>Eukaryota</taxon>
        <taxon>Viridiplantae</taxon>
        <taxon>Streptophyta</taxon>
        <taxon>Embryophyta</taxon>
        <taxon>Tracheophyta</taxon>
        <taxon>Spermatophyta</taxon>
        <taxon>Magnoliopsida</taxon>
        <taxon>eudicotyledons</taxon>
        <taxon>Gunneridae</taxon>
        <taxon>Pentapetalae</taxon>
        <taxon>rosids</taxon>
        <taxon>fabids</taxon>
        <taxon>Rosales</taxon>
        <taxon>Rhamnaceae</taxon>
        <taxon>rhamnoid group</taxon>
        <taxon>Rhamneae</taxon>
        <taxon>Rhamnella</taxon>
    </lineage>
</organism>
<evidence type="ECO:0000313" key="2">
    <source>
        <dbReference type="EMBL" id="KAF3433456.1"/>
    </source>
</evidence>
<gene>
    <name evidence="2" type="ORF">FNV43_RR24558</name>
</gene>
<evidence type="ECO:0000256" key="1">
    <source>
        <dbReference type="SAM" id="MobiDB-lite"/>
    </source>
</evidence>
<feature type="compositionally biased region" description="Acidic residues" evidence="1">
    <location>
        <begin position="109"/>
        <end position="124"/>
    </location>
</feature>
<dbReference type="Proteomes" id="UP000796880">
    <property type="component" value="Unassembled WGS sequence"/>
</dbReference>